<dbReference type="PANTHER" id="PTHR30625:SF18">
    <property type="entry name" value="TONB2 ENERGY TRANSDUCTION SYSTEM INNER MEMBRANE COMPONENT EXBB"/>
    <property type="match status" value="1"/>
</dbReference>
<dbReference type="GO" id="GO:0017038">
    <property type="term" value="P:protein import"/>
    <property type="evidence" value="ECO:0007669"/>
    <property type="project" value="TreeGrafter"/>
</dbReference>
<dbReference type="InterPro" id="IPR002898">
    <property type="entry name" value="MotA_ExbB_proton_chnl"/>
</dbReference>
<feature type="transmembrane region" description="Helical" evidence="7">
    <location>
        <begin position="131"/>
        <end position="152"/>
    </location>
</feature>
<evidence type="ECO:0000313" key="9">
    <source>
        <dbReference type="EMBL" id="KMT64703.1"/>
    </source>
</evidence>
<evidence type="ECO:0000256" key="2">
    <source>
        <dbReference type="ARBA" id="ARBA00022475"/>
    </source>
</evidence>
<keyword evidence="10" id="KW-1185">Reference proteome</keyword>
<dbReference type="InterPro" id="IPR050790">
    <property type="entry name" value="ExbB/TolQ_transport"/>
</dbReference>
<dbReference type="Pfam" id="PF01618">
    <property type="entry name" value="MotA_ExbB"/>
    <property type="match status" value="1"/>
</dbReference>
<feature type="transmembrane region" description="Helical" evidence="7">
    <location>
        <begin position="21"/>
        <end position="42"/>
    </location>
</feature>
<keyword evidence="4 7" id="KW-1133">Transmembrane helix</keyword>
<evidence type="ECO:0000256" key="4">
    <source>
        <dbReference type="ARBA" id="ARBA00022989"/>
    </source>
</evidence>
<organism evidence="9 10">
    <name type="scientific">Catenovulum maritimum</name>
    <dbReference type="NCBI Taxonomy" id="1513271"/>
    <lineage>
        <taxon>Bacteria</taxon>
        <taxon>Pseudomonadati</taxon>
        <taxon>Pseudomonadota</taxon>
        <taxon>Gammaproteobacteria</taxon>
        <taxon>Alteromonadales</taxon>
        <taxon>Alteromonadaceae</taxon>
        <taxon>Catenovulum</taxon>
    </lineage>
</organism>
<dbReference type="OrthoDB" id="4045at2"/>
<evidence type="ECO:0000256" key="1">
    <source>
        <dbReference type="ARBA" id="ARBA00004651"/>
    </source>
</evidence>
<evidence type="ECO:0000259" key="8">
    <source>
        <dbReference type="Pfam" id="PF01618"/>
    </source>
</evidence>
<reference evidence="9 10" key="1">
    <citation type="submission" date="2015-04" db="EMBL/GenBank/DDBJ databases">
        <title>Draft Genome Sequence of the Novel Agar-Digesting Marine Bacterium Q1.</title>
        <authorList>
            <person name="Li Y."/>
            <person name="Li D."/>
            <person name="Chen G."/>
            <person name="Du Z."/>
        </authorList>
    </citation>
    <scope>NUCLEOTIDE SEQUENCE [LARGE SCALE GENOMIC DNA]</scope>
    <source>
        <strain evidence="9 10">Q1</strain>
    </source>
</reference>
<dbReference type="GO" id="GO:0005886">
    <property type="term" value="C:plasma membrane"/>
    <property type="evidence" value="ECO:0007669"/>
    <property type="project" value="UniProtKB-SubCell"/>
</dbReference>
<evidence type="ECO:0000256" key="6">
    <source>
        <dbReference type="RuleBase" id="RU004057"/>
    </source>
</evidence>
<dbReference type="Proteomes" id="UP000037600">
    <property type="component" value="Unassembled WGS sequence"/>
</dbReference>
<accession>A0A0J8GVK4</accession>
<sequence>MLYLIDIWETVRDFISTGGDVLYIVFGVLGLMWILMIERYWFMFLEFPKLRKQIIQRWDDRQDTTSWYAHRVRDTWISEASELLNARILLIKTLVAVCPLIGLFGTVTGMISVFEVMAVQGTGNPRLMASGISMATIPTMAGMVAALSGVFFSSRIEMRVRVEVEKLVDSLPHH</sequence>
<evidence type="ECO:0000256" key="3">
    <source>
        <dbReference type="ARBA" id="ARBA00022692"/>
    </source>
</evidence>
<keyword evidence="6" id="KW-0813">Transport</keyword>
<keyword evidence="3 7" id="KW-0812">Transmembrane</keyword>
<evidence type="ECO:0000256" key="5">
    <source>
        <dbReference type="ARBA" id="ARBA00023136"/>
    </source>
</evidence>
<dbReference type="PANTHER" id="PTHR30625">
    <property type="entry name" value="PROTEIN TOLQ"/>
    <property type="match status" value="1"/>
</dbReference>
<dbReference type="EMBL" id="LAZL01000021">
    <property type="protein sequence ID" value="KMT64703.1"/>
    <property type="molecule type" value="Genomic_DNA"/>
</dbReference>
<feature type="transmembrane region" description="Helical" evidence="7">
    <location>
        <begin position="89"/>
        <end position="111"/>
    </location>
</feature>
<name>A0A0J8GVK4_9ALTE</name>
<comment type="subcellular location">
    <subcellularLocation>
        <location evidence="1">Cell membrane</location>
        <topology evidence="1">Multi-pass membrane protein</topology>
    </subcellularLocation>
    <subcellularLocation>
        <location evidence="6">Membrane</location>
        <topology evidence="6">Multi-pass membrane protein</topology>
    </subcellularLocation>
</comment>
<dbReference type="RefSeq" id="WP_048693112.1">
    <property type="nucleotide sequence ID" value="NZ_KQ130494.1"/>
</dbReference>
<comment type="caution">
    <text evidence="9">The sequence shown here is derived from an EMBL/GenBank/DDBJ whole genome shotgun (WGS) entry which is preliminary data.</text>
</comment>
<keyword evidence="2" id="KW-1003">Cell membrane</keyword>
<proteinExistence type="inferred from homology"/>
<keyword evidence="6" id="KW-0653">Protein transport</keyword>
<protein>
    <submittedName>
        <fullName evidence="9">Biopolymer transporter ExbB</fullName>
    </submittedName>
</protein>
<dbReference type="PATRIC" id="fig|1513271.3.peg.2581"/>
<feature type="domain" description="MotA/TolQ/ExbB proton channel" evidence="8">
    <location>
        <begin position="61"/>
        <end position="167"/>
    </location>
</feature>
<evidence type="ECO:0000313" key="10">
    <source>
        <dbReference type="Proteomes" id="UP000037600"/>
    </source>
</evidence>
<dbReference type="AlphaFoldDB" id="A0A0J8GVK4"/>
<evidence type="ECO:0000256" key="7">
    <source>
        <dbReference type="SAM" id="Phobius"/>
    </source>
</evidence>
<keyword evidence="5 7" id="KW-0472">Membrane</keyword>
<comment type="similarity">
    <text evidence="6">Belongs to the exbB/tolQ family.</text>
</comment>
<dbReference type="STRING" id="1513271.XM47_12650"/>
<gene>
    <name evidence="9" type="ORF">XM47_12650</name>
</gene>